<dbReference type="GO" id="GO:0006235">
    <property type="term" value="P:dTTP biosynthetic process"/>
    <property type="evidence" value="ECO:0007669"/>
    <property type="project" value="TreeGrafter"/>
</dbReference>
<keyword evidence="7" id="KW-1185">Reference proteome</keyword>
<evidence type="ECO:0000259" key="5">
    <source>
        <dbReference type="Pfam" id="PF02223"/>
    </source>
</evidence>
<evidence type="ECO:0000313" key="6">
    <source>
        <dbReference type="EMBL" id="SCG67572.1"/>
    </source>
</evidence>
<sequence length="200" mass="21783">MARPLLIALVGIDGSGKSTQARALARRLTGRGEPARYFENAGGRPLWNRLARALGRPDGVALFGRTLYPLLEATTRAAAMGRTVLWCRLTGRTGVLDRWTWCQHVIMVARGDRWRRLVRAAYAGFPRPDVVCFLAVPPAVAQARVLARGIDTEELAHLDALDAGYRSLPEFGSFVVVDGDRPPDEVAAALDRVVAAQAAR</sequence>
<dbReference type="GO" id="GO:0005524">
    <property type="term" value="F:ATP binding"/>
    <property type="evidence" value="ECO:0007669"/>
    <property type="project" value="UniProtKB-KW"/>
</dbReference>
<keyword evidence="4" id="KW-0067">ATP-binding</keyword>
<keyword evidence="3" id="KW-0547">Nucleotide-binding</keyword>
<dbReference type="EMBL" id="LT607751">
    <property type="protein sequence ID" value="SCG67572.1"/>
    <property type="molecule type" value="Genomic_DNA"/>
</dbReference>
<dbReference type="GO" id="GO:0006227">
    <property type="term" value="P:dUDP biosynthetic process"/>
    <property type="evidence" value="ECO:0007669"/>
    <property type="project" value="TreeGrafter"/>
</dbReference>
<dbReference type="GO" id="GO:0004798">
    <property type="term" value="F:dTMP kinase activity"/>
    <property type="evidence" value="ECO:0007669"/>
    <property type="project" value="TreeGrafter"/>
</dbReference>
<evidence type="ECO:0000256" key="3">
    <source>
        <dbReference type="ARBA" id="ARBA00022741"/>
    </source>
</evidence>
<dbReference type="GO" id="GO:0006233">
    <property type="term" value="P:dTDP biosynthetic process"/>
    <property type="evidence" value="ECO:0007669"/>
    <property type="project" value="TreeGrafter"/>
</dbReference>
<dbReference type="AlphaFoldDB" id="A0A1C5JAH9"/>
<evidence type="ECO:0000256" key="4">
    <source>
        <dbReference type="ARBA" id="ARBA00022840"/>
    </source>
</evidence>
<dbReference type="SUPFAM" id="SSF52540">
    <property type="entry name" value="P-loop containing nucleoside triphosphate hydrolases"/>
    <property type="match status" value="1"/>
</dbReference>
<keyword evidence="6" id="KW-0418">Kinase</keyword>
<evidence type="ECO:0000313" key="7">
    <source>
        <dbReference type="Proteomes" id="UP000198210"/>
    </source>
</evidence>
<dbReference type="Proteomes" id="UP000198210">
    <property type="component" value="Chromosome I"/>
</dbReference>
<dbReference type="InterPro" id="IPR039430">
    <property type="entry name" value="Thymidylate_kin-like_dom"/>
</dbReference>
<dbReference type="RefSeq" id="WP_088972162.1">
    <property type="nucleotide sequence ID" value="NZ_JBHLYF010000004.1"/>
</dbReference>
<dbReference type="CDD" id="cd01672">
    <property type="entry name" value="TMPK"/>
    <property type="match status" value="1"/>
</dbReference>
<accession>A0A1C5JAH9</accession>
<evidence type="ECO:0000256" key="1">
    <source>
        <dbReference type="ARBA" id="ARBA00009776"/>
    </source>
</evidence>
<name>A0A1C5JAH9_9ACTN</name>
<proteinExistence type="inferred from homology"/>
<evidence type="ECO:0000256" key="2">
    <source>
        <dbReference type="ARBA" id="ARBA00017144"/>
    </source>
</evidence>
<dbReference type="PANTHER" id="PTHR10344:SF4">
    <property type="entry name" value="UMP-CMP KINASE 2, MITOCHONDRIAL"/>
    <property type="match status" value="1"/>
</dbReference>
<dbReference type="Gene3D" id="3.40.50.300">
    <property type="entry name" value="P-loop containing nucleotide triphosphate hydrolases"/>
    <property type="match status" value="1"/>
</dbReference>
<dbReference type="GO" id="GO:0005737">
    <property type="term" value="C:cytoplasm"/>
    <property type="evidence" value="ECO:0007669"/>
    <property type="project" value="TreeGrafter"/>
</dbReference>
<feature type="domain" description="Thymidylate kinase-like" evidence="5">
    <location>
        <begin position="11"/>
        <end position="187"/>
    </location>
</feature>
<organism evidence="6 7">
    <name type="scientific">Micromonospora siamensis</name>
    <dbReference type="NCBI Taxonomy" id="299152"/>
    <lineage>
        <taxon>Bacteria</taxon>
        <taxon>Bacillati</taxon>
        <taxon>Actinomycetota</taxon>
        <taxon>Actinomycetes</taxon>
        <taxon>Micromonosporales</taxon>
        <taxon>Micromonosporaceae</taxon>
        <taxon>Micromonospora</taxon>
    </lineage>
</organism>
<dbReference type="InterPro" id="IPR027417">
    <property type="entry name" value="P-loop_NTPase"/>
</dbReference>
<gene>
    <name evidence="6" type="ORF">GA0074704_4307</name>
</gene>
<dbReference type="Pfam" id="PF02223">
    <property type="entry name" value="Thymidylate_kin"/>
    <property type="match status" value="1"/>
</dbReference>
<reference evidence="6 7" key="1">
    <citation type="submission" date="2016-06" db="EMBL/GenBank/DDBJ databases">
        <authorList>
            <person name="Kjaerup R.B."/>
            <person name="Dalgaard T.S."/>
            <person name="Juul-Madsen H.R."/>
        </authorList>
    </citation>
    <scope>NUCLEOTIDE SEQUENCE [LARGE SCALE GENOMIC DNA]</scope>
    <source>
        <strain evidence="6 7">DSM 45097</strain>
    </source>
</reference>
<keyword evidence="6" id="KW-0808">Transferase</keyword>
<protein>
    <recommendedName>
        <fullName evidence="2">Thymidylate kinase</fullName>
    </recommendedName>
</protein>
<dbReference type="PANTHER" id="PTHR10344">
    <property type="entry name" value="THYMIDYLATE KINASE"/>
    <property type="match status" value="1"/>
</dbReference>
<comment type="similarity">
    <text evidence="1">Belongs to the thymidylate kinase family.</text>
</comment>